<organism evidence="6 7">
    <name type="scientific">Sphingomonas spermidinifaciens</name>
    <dbReference type="NCBI Taxonomy" id="1141889"/>
    <lineage>
        <taxon>Bacteria</taxon>
        <taxon>Pseudomonadati</taxon>
        <taxon>Pseudomonadota</taxon>
        <taxon>Alphaproteobacteria</taxon>
        <taxon>Sphingomonadales</taxon>
        <taxon>Sphingomonadaceae</taxon>
        <taxon>Sphingomonas</taxon>
    </lineage>
</organism>
<dbReference type="GO" id="GO:0009425">
    <property type="term" value="C:bacterial-type flagellum basal body"/>
    <property type="evidence" value="ECO:0007669"/>
    <property type="project" value="UniProtKB-SubCell"/>
</dbReference>
<comment type="caution">
    <text evidence="6">The sequence shown here is derived from an EMBL/GenBank/DDBJ whole genome shotgun (WGS) entry which is preliminary data.</text>
</comment>
<keyword evidence="5" id="KW-0975">Bacterial flagellum</keyword>
<dbReference type="Proteomes" id="UP000218366">
    <property type="component" value="Unassembled WGS sequence"/>
</dbReference>
<keyword evidence="7" id="KW-1185">Reference proteome</keyword>
<protein>
    <recommendedName>
        <fullName evidence="5">Flagellar protein</fullName>
    </recommendedName>
</protein>
<keyword evidence="1 5" id="KW-1003">Cell membrane</keyword>
<keyword evidence="3 5" id="KW-1133">Transmembrane helix</keyword>
<keyword evidence="4 5" id="KW-0472">Membrane</keyword>
<dbReference type="GO" id="GO:0005886">
    <property type="term" value="C:plasma membrane"/>
    <property type="evidence" value="ECO:0007669"/>
    <property type="project" value="UniProtKB-SubCell"/>
</dbReference>
<dbReference type="NCBIfam" id="TIGR03500">
    <property type="entry name" value="FliO_TIGR"/>
    <property type="match status" value="1"/>
</dbReference>
<name>A0A2A4B6E1_9SPHN</name>
<evidence type="ECO:0000256" key="3">
    <source>
        <dbReference type="ARBA" id="ARBA00022989"/>
    </source>
</evidence>
<reference evidence="6 7" key="1">
    <citation type="submission" date="2017-09" db="EMBL/GenBank/DDBJ databases">
        <title>Sphingomonas spermidinifaciens 9NM-10, whole genome shotgun sequence.</title>
        <authorList>
            <person name="Feng G."/>
            <person name="Zhu H."/>
        </authorList>
    </citation>
    <scope>NUCLEOTIDE SEQUENCE [LARGE SCALE GENOMIC DNA]</scope>
    <source>
        <strain evidence="6 7">9NM-10</strain>
    </source>
</reference>
<keyword evidence="2 5" id="KW-0812">Transmembrane</keyword>
<dbReference type="GO" id="GO:0044781">
    <property type="term" value="P:bacterial-type flagellum organization"/>
    <property type="evidence" value="ECO:0007669"/>
    <property type="project" value="UniProtKB-UniRule"/>
</dbReference>
<evidence type="ECO:0000313" key="6">
    <source>
        <dbReference type="EMBL" id="PCD03204.1"/>
    </source>
</evidence>
<dbReference type="InterPro" id="IPR022781">
    <property type="entry name" value="Flagellar_biosynth_FliO"/>
</dbReference>
<evidence type="ECO:0000313" key="7">
    <source>
        <dbReference type="Proteomes" id="UP000218366"/>
    </source>
</evidence>
<keyword evidence="6" id="KW-0966">Cell projection</keyword>
<comment type="similarity">
    <text evidence="5">Belongs to the FliO/MopB family.</text>
</comment>
<feature type="transmembrane region" description="Helical" evidence="5">
    <location>
        <begin position="6"/>
        <end position="30"/>
    </location>
</feature>
<accession>A0A2A4B6E1</accession>
<keyword evidence="6" id="KW-0282">Flagellum</keyword>
<comment type="subcellular location">
    <subcellularLocation>
        <location evidence="5">Cell membrane</location>
    </subcellularLocation>
    <subcellularLocation>
        <location evidence="5">Bacterial flagellum basal body</location>
    </subcellularLocation>
</comment>
<dbReference type="EMBL" id="NWMW01000001">
    <property type="protein sequence ID" value="PCD03204.1"/>
    <property type="molecule type" value="Genomic_DNA"/>
</dbReference>
<evidence type="ECO:0000256" key="2">
    <source>
        <dbReference type="ARBA" id="ARBA00022692"/>
    </source>
</evidence>
<gene>
    <name evidence="6" type="primary">fliO</name>
    <name evidence="6" type="ORF">COC42_01925</name>
</gene>
<evidence type="ECO:0000256" key="1">
    <source>
        <dbReference type="ARBA" id="ARBA00022475"/>
    </source>
</evidence>
<sequence length="98" mass="10615">MGVSVWTVLSSLLAVVIALAVVLGLAFVLLKGLRRWQDRFQTAESEGERPIRFLRAMPLGQSERVVLIEARGEVMLVGVTAGGISLLKSWPAGEEPLT</sequence>
<dbReference type="OrthoDB" id="7567486at2"/>
<evidence type="ECO:0000256" key="4">
    <source>
        <dbReference type="ARBA" id="ARBA00023136"/>
    </source>
</evidence>
<evidence type="ECO:0000256" key="5">
    <source>
        <dbReference type="RuleBase" id="RU362064"/>
    </source>
</evidence>
<dbReference type="Pfam" id="PF04347">
    <property type="entry name" value="FliO"/>
    <property type="match status" value="1"/>
</dbReference>
<keyword evidence="6" id="KW-0969">Cilium</keyword>
<proteinExistence type="inferred from homology"/>
<dbReference type="AlphaFoldDB" id="A0A2A4B6E1"/>